<evidence type="ECO:0000256" key="2">
    <source>
        <dbReference type="ARBA" id="ARBA00022737"/>
    </source>
</evidence>
<name>A0A507DIF4_9FUNG</name>
<keyword evidence="3 5" id="KW-0863">Zinc-finger</keyword>
<keyword evidence="1" id="KW-0479">Metal-binding</keyword>
<dbReference type="PANTHER" id="PTHR23235">
    <property type="entry name" value="KRUEPPEL-LIKE TRANSCRIPTION FACTOR"/>
    <property type="match status" value="1"/>
</dbReference>
<evidence type="ECO:0000256" key="4">
    <source>
        <dbReference type="ARBA" id="ARBA00022833"/>
    </source>
</evidence>
<keyword evidence="4" id="KW-0862">Zinc</keyword>
<dbReference type="GO" id="GO:0008270">
    <property type="term" value="F:zinc ion binding"/>
    <property type="evidence" value="ECO:0007669"/>
    <property type="project" value="UniProtKB-KW"/>
</dbReference>
<feature type="region of interest" description="Disordered" evidence="6">
    <location>
        <begin position="394"/>
        <end position="439"/>
    </location>
</feature>
<feature type="domain" description="C2H2-type" evidence="7">
    <location>
        <begin position="57"/>
        <end position="84"/>
    </location>
</feature>
<evidence type="ECO:0000256" key="3">
    <source>
        <dbReference type="ARBA" id="ARBA00022771"/>
    </source>
</evidence>
<evidence type="ECO:0000256" key="6">
    <source>
        <dbReference type="SAM" id="MobiDB-lite"/>
    </source>
</evidence>
<feature type="compositionally biased region" description="Polar residues" evidence="6">
    <location>
        <begin position="251"/>
        <end position="260"/>
    </location>
</feature>
<dbReference type="PROSITE" id="PS50157">
    <property type="entry name" value="ZINC_FINGER_C2H2_2"/>
    <property type="match status" value="2"/>
</dbReference>
<dbReference type="SMART" id="SM00355">
    <property type="entry name" value="ZnF_C2H2"/>
    <property type="match status" value="2"/>
</dbReference>
<dbReference type="EMBL" id="QEAM01000005">
    <property type="protein sequence ID" value="TPX51374.1"/>
    <property type="molecule type" value="Genomic_DNA"/>
</dbReference>
<dbReference type="VEuPathDB" id="FungiDB:SeMB42_g00444"/>
<dbReference type="AlphaFoldDB" id="A0A507DIF4"/>
<dbReference type="PANTHER" id="PTHR23235:SF120">
    <property type="entry name" value="KRUPPEL-LIKE FACTOR 15"/>
    <property type="match status" value="1"/>
</dbReference>
<feature type="region of interest" description="Disordered" evidence="6">
    <location>
        <begin position="251"/>
        <end position="274"/>
    </location>
</feature>
<evidence type="ECO:0000259" key="7">
    <source>
        <dbReference type="PROSITE" id="PS50157"/>
    </source>
</evidence>
<dbReference type="FunFam" id="3.30.160.60:FF:000688">
    <property type="entry name" value="zinc finger protein 197 isoform X1"/>
    <property type="match status" value="1"/>
</dbReference>
<dbReference type="GO" id="GO:0000978">
    <property type="term" value="F:RNA polymerase II cis-regulatory region sequence-specific DNA binding"/>
    <property type="evidence" value="ECO:0007669"/>
    <property type="project" value="TreeGrafter"/>
</dbReference>
<dbReference type="Pfam" id="PF00096">
    <property type="entry name" value="zf-C2H2"/>
    <property type="match status" value="2"/>
</dbReference>
<dbReference type="FunFam" id="3.30.160.60:FF:000478">
    <property type="entry name" value="Zinc finger protein 133"/>
    <property type="match status" value="1"/>
</dbReference>
<dbReference type="PROSITE" id="PS00028">
    <property type="entry name" value="ZINC_FINGER_C2H2_1"/>
    <property type="match status" value="2"/>
</dbReference>
<proteinExistence type="predicted"/>
<evidence type="ECO:0000256" key="1">
    <source>
        <dbReference type="ARBA" id="ARBA00022723"/>
    </source>
</evidence>
<keyword evidence="2" id="KW-0677">Repeat</keyword>
<protein>
    <recommendedName>
        <fullName evidence="7">C2H2-type domain-containing protein</fullName>
    </recommendedName>
</protein>
<feature type="region of interest" description="Disordered" evidence="6">
    <location>
        <begin position="459"/>
        <end position="483"/>
    </location>
</feature>
<evidence type="ECO:0000313" key="8">
    <source>
        <dbReference type="EMBL" id="TPX51374.1"/>
    </source>
</evidence>
<dbReference type="Gene3D" id="3.30.160.60">
    <property type="entry name" value="Classic Zinc Finger"/>
    <property type="match status" value="3"/>
</dbReference>
<organism evidence="8 9">
    <name type="scientific">Synchytrium endobioticum</name>
    <dbReference type="NCBI Taxonomy" id="286115"/>
    <lineage>
        <taxon>Eukaryota</taxon>
        <taxon>Fungi</taxon>
        <taxon>Fungi incertae sedis</taxon>
        <taxon>Chytridiomycota</taxon>
        <taxon>Chytridiomycota incertae sedis</taxon>
        <taxon>Chytridiomycetes</taxon>
        <taxon>Synchytriales</taxon>
        <taxon>Synchytriaceae</taxon>
        <taxon>Synchytrium</taxon>
    </lineage>
</organism>
<feature type="compositionally biased region" description="Low complexity" evidence="6">
    <location>
        <begin position="459"/>
        <end position="482"/>
    </location>
</feature>
<reference evidence="8 9" key="1">
    <citation type="journal article" date="2019" name="Sci. Rep.">
        <title>Comparative genomics of chytrid fungi reveal insights into the obligate biotrophic and pathogenic lifestyle of Synchytrium endobioticum.</title>
        <authorList>
            <person name="van de Vossenberg B.T.L.H."/>
            <person name="Warris S."/>
            <person name="Nguyen H.D.T."/>
            <person name="van Gent-Pelzer M.P.E."/>
            <person name="Joly D.L."/>
            <person name="van de Geest H.C."/>
            <person name="Bonants P.J.M."/>
            <person name="Smith D.S."/>
            <person name="Levesque C.A."/>
            <person name="van der Lee T.A.J."/>
        </authorList>
    </citation>
    <scope>NUCLEOTIDE SEQUENCE [LARGE SCALE GENOMIC DNA]</scope>
    <source>
        <strain evidence="8 9">LEV6574</strain>
    </source>
</reference>
<feature type="domain" description="C2H2-type" evidence="7">
    <location>
        <begin position="85"/>
        <end position="107"/>
    </location>
</feature>
<accession>A0A507DIF4</accession>
<dbReference type="Proteomes" id="UP000320475">
    <property type="component" value="Unassembled WGS sequence"/>
</dbReference>
<dbReference type="OrthoDB" id="8117402at2759"/>
<dbReference type="InterPro" id="IPR013087">
    <property type="entry name" value="Znf_C2H2_type"/>
</dbReference>
<dbReference type="InterPro" id="IPR036236">
    <property type="entry name" value="Znf_C2H2_sf"/>
</dbReference>
<comment type="caution">
    <text evidence="8">The sequence shown here is derived from an EMBL/GenBank/DDBJ whole genome shotgun (WGS) entry which is preliminary data.</text>
</comment>
<gene>
    <name evidence="8" type="ORF">SeLEV6574_g00308</name>
</gene>
<evidence type="ECO:0000313" key="9">
    <source>
        <dbReference type="Proteomes" id="UP000320475"/>
    </source>
</evidence>
<sequence>MPSDLKRHRCQYCEKAFKKSGDLKRLPCAGVTPSTDHKPIVRINARHERIHTNTRPFECELCGRAFIQKSGLTVHMRTHTGERPHACLDCDRAFSDASSLNRHRKLHDTYGMVIPKSRGGRKPRNMMDEMTEQSYDDSDDDADSDGTAEDIGLETDAIKTEGVTMDANAAARSMIVTTSATSKSDVKSLPQSQRIAFAPYIPQAVPTMLPTYPLYRPSIGTVAPNATASLQSLQSRLRTIARRQNINSLMDISVSTSTDGRQPRPSRPLTQAQSDAMISQKLPQQMRQDLPLSSYSQLPFPAPHPGPMIQQNSYYPYYPYYPVAHSFLPDQAPGYDFSTSGLSRRQSSHMDIDQPGGVFPSRPLLFRTTDDEVLETFKRGAMYAGIIGELSEPEPTRKEYNESVVASETRPTKSPEGSMDSPHSTSSSHFKQSVPLSNEGRKLKATSFEQSIVSTWPGASSMLMSSPSPTSSRSAKGSASPRTPAVERLMSAPFLTTLPQSRRQLVKPPLMINTHSSFYNAYNAADAMFVRTPTPLLSFGQYINLPTPTPTSPSKITRPPDDAEADFGVDWTFGADSS</sequence>
<evidence type="ECO:0000256" key="5">
    <source>
        <dbReference type="PROSITE-ProRule" id="PRU00042"/>
    </source>
</evidence>
<dbReference type="GO" id="GO:0000981">
    <property type="term" value="F:DNA-binding transcription factor activity, RNA polymerase II-specific"/>
    <property type="evidence" value="ECO:0007669"/>
    <property type="project" value="TreeGrafter"/>
</dbReference>
<dbReference type="SUPFAM" id="SSF57667">
    <property type="entry name" value="beta-beta-alpha zinc fingers"/>
    <property type="match status" value="1"/>
</dbReference>
<feature type="compositionally biased region" description="Low complexity" evidence="6">
    <location>
        <begin position="418"/>
        <end position="433"/>
    </location>
</feature>